<reference evidence="10" key="2">
    <citation type="submission" date="2025-08" db="UniProtKB">
        <authorList>
            <consortium name="RefSeq"/>
        </authorList>
    </citation>
    <scope>IDENTIFICATION</scope>
    <source>
        <tissue evidence="10">Whole plant</tissue>
    </source>
</reference>
<name>A0A6P4D0Y8_ARADU</name>
<keyword evidence="9" id="KW-1185">Reference proteome</keyword>
<reference evidence="9" key="1">
    <citation type="journal article" date="2016" name="Nat. Genet.">
        <title>The genome sequences of Arachis duranensis and Arachis ipaensis, the diploid ancestors of cultivated peanut.</title>
        <authorList>
            <person name="Bertioli D.J."/>
            <person name="Cannon S.B."/>
            <person name="Froenicke L."/>
            <person name="Huang G."/>
            <person name="Farmer A.D."/>
            <person name="Cannon E.K."/>
            <person name="Liu X."/>
            <person name="Gao D."/>
            <person name="Clevenger J."/>
            <person name="Dash S."/>
            <person name="Ren L."/>
            <person name="Moretzsohn M.C."/>
            <person name="Shirasawa K."/>
            <person name="Huang W."/>
            <person name="Vidigal B."/>
            <person name="Abernathy B."/>
            <person name="Chu Y."/>
            <person name="Niederhuth C.E."/>
            <person name="Umale P."/>
            <person name="Araujo A.C."/>
            <person name="Kozik A."/>
            <person name="Kim K.D."/>
            <person name="Burow M.D."/>
            <person name="Varshney R.K."/>
            <person name="Wang X."/>
            <person name="Zhang X."/>
            <person name="Barkley N."/>
            <person name="Guimaraes P.M."/>
            <person name="Isobe S."/>
            <person name="Guo B."/>
            <person name="Liao B."/>
            <person name="Stalker H.T."/>
            <person name="Schmitz R.J."/>
            <person name="Scheffler B.E."/>
            <person name="Leal-Bertioli S.C."/>
            <person name="Xun X."/>
            <person name="Jackson S.A."/>
            <person name="Michelmore R."/>
            <person name="Ozias-Akins P."/>
        </authorList>
    </citation>
    <scope>NUCLEOTIDE SEQUENCE [LARGE SCALE GENOMIC DNA]</scope>
    <source>
        <strain evidence="9">cv. V14167</strain>
    </source>
</reference>
<dbReference type="GO" id="GO:0003676">
    <property type="term" value="F:nucleic acid binding"/>
    <property type="evidence" value="ECO:0007669"/>
    <property type="project" value="InterPro"/>
</dbReference>
<evidence type="ECO:0000256" key="3">
    <source>
        <dbReference type="ARBA" id="ARBA00022695"/>
    </source>
</evidence>
<evidence type="ECO:0000256" key="4">
    <source>
        <dbReference type="ARBA" id="ARBA00022722"/>
    </source>
</evidence>
<dbReference type="InterPro" id="IPR036397">
    <property type="entry name" value="RNaseH_sf"/>
</dbReference>
<dbReference type="Gene3D" id="1.10.340.70">
    <property type="match status" value="1"/>
</dbReference>
<keyword evidence="6" id="KW-0378">Hydrolase</keyword>
<dbReference type="PROSITE" id="PS50879">
    <property type="entry name" value="RNASE_H_1"/>
    <property type="match status" value="1"/>
</dbReference>
<protein>
    <submittedName>
        <fullName evidence="10">Uncharacterized protein LOC107484524</fullName>
    </submittedName>
</protein>
<dbReference type="CDD" id="cd01647">
    <property type="entry name" value="RT_LTR"/>
    <property type="match status" value="1"/>
</dbReference>
<evidence type="ECO:0000256" key="2">
    <source>
        <dbReference type="ARBA" id="ARBA00022679"/>
    </source>
</evidence>
<proteinExistence type="predicted"/>
<keyword evidence="4" id="KW-0540">Nuclease</keyword>
<dbReference type="Pfam" id="PF17919">
    <property type="entry name" value="RT_RNaseH_2"/>
    <property type="match status" value="1"/>
</dbReference>
<evidence type="ECO:0000313" key="9">
    <source>
        <dbReference type="Proteomes" id="UP000515211"/>
    </source>
</evidence>
<dbReference type="InterPro" id="IPR002156">
    <property type="entry name" value="RNaseH_domain"/>
</dbReference>
<dbReference type="InterPro" id="IPR041588">
    <property type="entry name" value="Integrase_H2C2"/>
</dbReference>
<keyword evidence="1" id="KW-0645">Protease</keyword>
<dbReference type="Pfam" id="PF17921">
    <property type="entry name" value="Integrase_H2C2"/>
    <property type="match status" value="1"/>
</dbReference>
<sequence length="923" mass="104468">MGTIWLRTVLGETPLTKTIDIRYIIVDCISPYNIILGRPALNTFGAIVSTLHLCVKFPVQDELIATVHADHKEARQCYHTSLKQQELNKAIPARVQAVYSSDDPPPLNKLDPREEFRERPQALDELEKVTFYGSTNKFTYIGNALSGKEKARLIKLLRDNTDLFAWTPIDMPGINPSIICHKLVVDPTVKPMAQKKLNLGEERRQASLEETKKLLSAGFIKEVRFTTWLSNVVMVKKNTGKWRMCVDFTNLNKACPKDAYPLPCIDKLVDSASGFNCLSFMDAYSGYNQILMHPEDQHKTAFITEFGNYCYTVMPFGLKNAGATYQRLMDKMFRNQIGRNIEVYVDDMVAKTSQGNSHCDDLTEVFGQIRAYNMRLNPEKCTFGIQGGKFLGFMLTSKGIEANPEKCAAILDMTSPKTVKEVQKLTGRIAALSRFLPAIADRSFHFFQAISKHKQFTWTNACEESFRKLKAMLMSPQILQSPEEGKPLYLYLSVSNHAISSALVLETGKTQKPVYFVSKVLQPTEQRYPMVEQLALALITTSRRLRHYFQSHTIIVRTDQPLRQILAKPEVAGRLIKWSIELSEFDIQYQPRPALKSQILVDFIAEFTCPHNTAGPSTGMMYVDGASNNEGSGARIILEYEDTIIEQSVRFSFEANNNQAEYEALLAGLNLAIKLQIPRIVVHCDSLLIVQQVNGSFQVKDPLLERYWNMVRKLILTFDKFKIIHVPRGNNQRADILSKLATSRKGTSPKLSQLMLEEPSVNLTYILSMSQELDWRVPIIDYLLHGTIPTSETNPKLFRRQASFYVLVGAELYKRGFSQPLLKCLSKKESAEAMDEVHEGVCGNHIGGRSLAAKLLRAGYYWPTIRKDCINKVKKCDHCQKHATIMHSPAEVLHSTEVTWPFFRWGMDILGPFSTAPGQVMSG</sequence>
<dbReference type="Gene3D" id="3.30.420.10">
    <property type="entry name" value="Ribonuclease H-like superfamily/Ribonuclease H"/>
    <property type="match status" value="1"/>
</dbReference>
<organism evidence="9 10">
    <name type="scientific">Arachis duranensis</name>
    <name type="common">Wild peanut</name>
    <dbReference type="NCBI Taxonomy" id="130453"/>
    <lineage>
        <taxon>Eukaryota</taxon>
        <taxon>Viridiplantae</taxon>
        <taxon>Streptophyta</taxon>
        <taxon>Embryophyta</taxon>
        <taxon>Tracheophyta</taxon>
        <taxon>Spermatophyta</taxon>
        <taxon>Magnoliopsida</taxon>
        <taxon>eudicotyledons</taxon>
        <taxon>Gunneridae</taxon>
        <taxon>Pentapetalae</taxon>
        <taxon>rosids</taxon>
        <taxon>fabids</taxon>
        <taxon>Fabales</taxon>
        <taxon>Fabaceae</taxon>
        <taxon>Papilionoideae</taxon>
        <taxon>50 kb inversion clade</taxon>
        <taxon>dalbergioids sensu lato</taxon>
        <taxon>Dalbergieae</taxon>
        <taxon>Pterocarpus clade</taxon>
        <taxon>Arachis</taxon>
    </lineage>
</organism>
<dbReference type="InterPro" id="IPR000477">
    <property type="entry name" value="RT_dom"/>
</dbReference>
<evidence type="ECO:0000259" key="8">
    <source>
        <dbReference type="PROSITE" id="PS50879"/>
    </source>
</evidence>
<dbReference type="SUPFAM" id="SSF53098">
    <property type="entry name" value="Ribonuclease H-like"/>
    <property type="match status" value="1"/>
</dbReference>
<dbReference type="Pfam" id="PF00078">
    <property type="entry name" value="RVT_1"/>
    <property type="match status" value="1"/>
</dbReference>
<dbReference type="GeneID" id="107484524"/>
<dbReference type="SUPFAM" id="SSF56672">
    <property type="entry name" value="DNA/RNA polymerases"/>
    <property type="match status" value="1"/>
</dbReference>
<dbReference type="Gene3D" id="3.10.20.370">
    <property type="match status" value="1"/>
</dbReference>
<dbReference type="OrthoDB" id="1738821at2759"/>
<dbReference type="InterPro" id="IPR043502">
    <property type="entry name" value="DNA/RNA_pol_sf"/>
</dbReference>
<dbReference type="CDD" id="cd09279">
    <property type="entry name" value="RNase_HI_like"/>
    <property type="match status" value="1"/>
</dbReference>
<dbReference type="FunFam" id="3.10.10.10:FF:000007">
    <property type="entry name" value="Retrovirus-related Pol polyprotein from transposon 17.6-like Protein"/>
    <property type="match status" value="1"/>
</dbReference>
<evidence type="ECO:0000256" key="5">
    <source>
        <dbReference type="ARBA" id="ARBA00022759"/>
    </source>
</evidence>
<keyword evidence="5" id="KW-0255">Endonuclease</keyword>
<gene>
    <name evidence="10" type="primary">LOC107484524</name>
</gene>
<dbReference type="Gene3D" id="3.30.70.270">
    <property type="match status" value="2"/>
</dbReference>
<dbReference type="GO" id="GO:0003964">
    <property type="term" value="F:RNA-directed DNA polymerase activity"/>
    <property type="evidence" value="ECO:0007669"/>
    <property type="project" value="UniProtKB-KW"/>
</dbReference>
<dbReference type="RefSeq" id="XP_015960565.1">
    <property type="nucleotide sequence ID" value="XM_016105079.1"/>
</dbReference>
<dbReference type="KEGG" id="adu:107484524"/>
<dbReference type="Proteomes" id="UP000515211">
    <property type="component" value="Chromosome 4"/>
</dbReference>
<dbReference type="Gene3D" id="3.10.10.10">
    <property type="entry name" value="HIV Type 1 Reverse Transcriptase, subunit A, domain 1"/>
    <property type="match status" value="1"/>
</dbReference>
<dbReference type="GO" id="GO:0008233">
    <property type="term" value="F:peptidase activity"/>
    <property type="evidence" value="ECO:0007669"/>
    <property type="project" value="UniProtKB-KW"/>
</dbReference>
<evidence type="ECO:0000256" key="7">
    <source>
        <dbReference type="ARBA" id="ARBA00022918"/>
    </source>
</evidence>
<dbReference type="InterPro" id="IPR043128">
    <property type="entry name" value="Rev_trsase/Diguanyl_cyclase"/>
</dbReference>
<dbReference type="PANTHER" id="PTHR48475">
    <property type="entry name" value="RIBONUCLEASE H"/>
    <property type="match status" value="1"/>
</dbReference>
<keyword evidence="3" id="KW-0548">Nucleotidyltransferase</keyword>
<dbReference type="InterPro" id="IPR041577">
    <property type="entry name" value="RT_RNaseH_2"/>
</dbReference>
<evidence type="ECO:0000256" key="6">
    <source>
        <dbReference type="ARBA" id="ARBA00022801"/>
    </source>
</evidence>
<dbReference type="Pfam" id="PF13456">
    <property type="entry name" value="RVT_3"/>
    <property type="match status" value="1"/>
</dbReference>
<dbReference type="PANTHER" id="PTHR48475:SF2">
    <property type="entry name" value="RIBONUCLEASE H"/>
    <property type="match status" value="1"/>
</dbReference>
<evidence type="ECO:0000256" key="1">
    <source>
        <dbReference type="ARBA" id="ARBA00022670"/>
    </source>
</evidence>
<dbReference type="GO" id="GO:0004523">
    <property type="term" value="F:RNA-DNA hybrid ribonuclease activity"/>
    <property type="evidence" value="ECO:0007669"/>
    <property type="project" value="InterPro"/>
</dbReference>
<dbReference type="GO" id="GO:0006508">
    <property type="term" value="P:proteolysis"/>
    <property type="evidence" value="ECO:0007669"/>
    <property type="project" value="UniProtKB-KW"/>
</dbReference>
<accession>A0A6P4D0Y8</accession>
<evidence type="ECO:0000313" key="10">
    <source>
        <dbReference type="RefSeq" id="XP_015960565.1"/>
    </source>
</evidence>
<dbReference type="InterPro" id="IPR012337">
    <property type="entry name" value="RNaseH-like_sf"/>
</dbReference>
<keyword evidence="2" id="KW-0808">Transferase</keyword>
<feature type="domain" description="RNase H type-1" evidence="8">
    <location>
        <begin position="615"/>
        <end position="743"/>
    </location>
</feature>
<keyword evidence="7" id="KW-0695">RNA-directed DNA polymerase</keyword>
<dbReference type="AlphaFoldDB" id="A0A6P4D0Y8"/>